<evidence type="ECO:0000256" key="1">
    <source>
        <dbReference type="SAM" id="SignalP"/>
    </source>
</evidence>
<keyword evidence="3" id="KW-1185">Reference proteome</keyword>
<dbReference type="RefSeq" id="WP_346164302.1">
    <property type="nucleotide sequence ID" value="NZ_BAAAOQ010000035.1"/>
</dbReference>
<proteinExistence type="predicted"/>
<feature type="chain" id="PRO_5045272544" description="YARHG domain-containing protein" evidence="1">
    <location>
        <begin position="22"/>
        <end position="70"/>
    </location>
</feature>
<reference evidence="2 3" key="1">
    <citation type="journal article" date="2019" name="Int. J. Syst. Evol. Microbiol.">
        <title>The Global Catalogue of Microorganisms (GCM) 10K type strain sequencing project: providing services to taxonomists for standard genome sequencing and annotation.</title>
        <authorList>
            <consortium name="The Broad Institute Genomics Platform"/>
            <consortium name="The Broad Institute Genome Sequencing Center for Infectious Disease"/>
            <person name="Wu L."/>
            <person name="Ma J."/>
        </authorList>
    </citation>
    <scope>NUCLEOTIDE SEQUENCE [LARGE SCALE GENOMIC DNA]</scope>
    <source>
        <strain evidence="2 3">JCM 14924</strain>
    </source>
</reference>
<dbReference type="EMBL" id="BAAAOQ010000035">
    <property type="protein sequence ID" value="GAA2204679.1"/>
    <property type="molecule type" value="Genomic_DNA"/>
</dbReference>
<name>A0ABN3C5S7_9ACTN</name>
<accession>A0ABN3C5S7</accession>
<evidence type="ECO:0000313" key="3">
    <source>
        <dbReference type="Proteomes" id="UP001501391"/>
    </source>
</evidence>
<feature type="signal peptide" evidence="1">
    <location>
        <begin position="1"/>
        <end position="21"/>
    </location>
</feature>
<gene>
    <name evidence="2" type="ORF">GCM10009787_72770</name>
</gene>
<protein>
    <recommendedName>
        <fullName evidence="4">YARHG domain-containing protein</fullName>
    </recommendedName>
</protein>
<sequence>MLLAAASLTGLSLAFAVPASATPDMCAAYLKSHGYGMDQYRWKACYTGAKAEGLPECRRLLSKLESRQAG</sequence>
<organism evidence="2 3">
    <name type="scientific">Streptomyces bangladeshensis</name>
    <dbReference type="NCBI Taxonomy" id="295352"/>
    <lineage>
        <taxon>Bacteria</taxon>
        <taxon>Bacillati</taxon>
        <taxon>Actinomycetota</taxon>
        <taxon>Actinomycetes</taxon>
        <taxon>Kitasatosporales</taxon>
        <taxon>Streptomycetaceae</taxon>
        <taxon>Streptomyces</taxon>
    </lineage>
</organism>
<keyword evidence="1" id="KW-0732">Signal</keyword>
<evidence type="ECO:0008006" key="4">
    <source>
        <dbReference type="Google" id="ProtNLM"/>
    </source>
</evidence>
<comment type="caution">
    <text evidence="2">The sequence shown here is derived from an EMBL/GenBank/DDBJ whole genome shotgun (WGS) entry which is preliminary data.</text>
</comment>
<evidence type="ECO:0000313" key="2">
    <source>
        <dbReference type="EMBL" id="GAA2204679.1"/>
    </source>
</evidence>
<dbReference type="Proteomes" id="UP001501391">
    <property type="component" value="Unassembled WGS sequence"/>
</dbReference>